<dbReference type="PANTHER" id="PTHR37686">
    <property type="entry name" value="LD36006P"/>
    <property type="match status" value="1"/>
</dbReference>
<feature type="non-terminal residue" evidence="1">
    <location>
        <position position="67"/>
    </location>
</feature>
<evidence type="ECO:0000313" key="1">
    <source>
        <dbReference type="EMBL" id="CAF4865307.1"/>
    </source>
</evidence>
<evidence type="ECO:0000313" key="3">
    <source>
        <dbReference type="Proteomes" id="UP000663873"/>
    </source>
</evidence>
<accession>A0A821SY75</accession>
<comment type="caution">
    <text evidence="1">The sequence shown here is derived from an EMBL/GenBank/DDBJ whole genome shotgun (WGS) entry which is preliminary data.</text>
</comment>
<dbReference type="InterPro" id="IPR057435">
    <property type="entry name" value="Lips"/>
</dbReference>
<dbReference type="AlphaFoldDB" id="A0A821SY75"/>
<dbReference type="PANTHER" id="PTHR37686:SF1">
    <property type="entry name" value="LD36006P"/>
    <property type="match status" value="1"/>
</dbReference>
<evidence type="ECO:0000313" key="2">
    <source>
        <dbReference type="EMBL" id="CAF4865465.1"/>
    </source>
</evidence>
<protein>
    <submittedName>
        <fullName evidence="1">Uncharacterized protein</fullName>
    </submittedName>
</protein>
<proteinExistence type="predicted"/>
<dbReference type="Proteomes" id="UP000663873">
    <property type="component" value="Unassembled WGS sequence"/>
</dbReference>
<dbReference type="EMBL" id="CAJOBP010065482">
    <property type="protein sequence ID" value="CAF4865465.1"/>
    <property type="molecule type" value="Genomic_DNA"/>
</dbReference>
<organism evidence="1 3">
    <name type="scientific">Rotaria socialis</name>
    <dbReference type="NCBI Taxonomy" id="392032"/>
    <lineage>
        <taxon>Eukaryota</taxon>
        <taxon>Metazoa</taxon>
        <taxon>Spiralia</taxon>
        <taxon>Gnathifera</taxon>
        <taxon>Rotifera</taxon>
        <taxon>Eurotatoria</taxon>
        <taxon>Bdelloidea</taxon>
        <taxon>Philodinida</taxon>
        <taxon>Philodinidae</taxon>
        <taxon>Rotaria</taxon>
    </lineage>
</organism>
<dbReference type="Pfam" id="PF25228">
    <property type="entry name" value="Lips"/>
    <property type="match status" value="1"/>
</dbReference>
<sequence length="67" mass="7821">VHSIHFPGQNHRWKLSKLLQSGVQPANDTLFKELSWAVYMLIIFARDRVLSNCFSFKAALRSWKQGF</sequence>
<feature type="non-terminal residue" evidence="1">
    <location>
        <position position="1"/>
    </location>
</feature>
<keyword evidence="3" id="KW-1185">Reference proteome</keyword>
<gene>
    <name evidence="1" type="ORF">UJA718_LOCUS44051</name>
    <name evidence="2" type="ORF">UJA718_LOCUS44059</name>
</gene>
<name>A0A821SY75_9BILA</name>
<dbReference type="EMBL" id="CAJOBP010065451">
    <property type="protein sequence ID" value="CAF4865307.1"/>
    <property type="molecule type" value="Genomic_DNA"/>
</dbReference>
<reference evidence="1" key="1">
    <citation type="submission" date="2021-02" db="EMBL/GenBank/DDBJ databases">
        <authorList>
            <person name="Nowell W R."/>
        </authorList>
    </citation>
    <scope>NUCLEOTIDE SEQUENCE</scope>
</reference>